<keyword evidence="2" id="KW-1185">Reference proteome</keyword>
<protein>
    <submittedName>
        <fullName evidence="1">Uncharacterized protein (DUF1697 family)</fullName>
    </submittedName>
</protein>
<dbReference type="Pfam" id="PF11534">
    <property type="entry name" value="HTHP"/>
    <property type="match status" value="1"/>
</dbReference>
<dbReference type="EMBL" id="JAVDYC010000001">
    <property type="protein sequence ID" value="MDR7320519.1"/>
    <property type="molecule type" value="Genomic_DNA"/>
</dbReference>
<proteinExistence type="predicted"/>
<dbReference type="Proteomes" id="UP001183629">
    <property type="component" value="Unassembled WGS sequence"/>
</dbReference>
<sequence length="78" mass="8570">MTATWLPTLITASPEEGYDLAVTLSRVAVRKTQPDGEVRARLRQSYDEDFGALIAISHVVATNFRTVAAANDYWRSAG</sequence>
<evidence type="ECO:0000313" key="1">
    <source>
        <dbReference type="EMBL" id="MDR7320519.1"/>
    </source>
</evidence>
<dbReference type="Gene3D" id="6.10.80.10">
    <property type="entry name" value="Hexameric tyrosine-coordinated heme protein (HTHP)"/>
    <property type="match status" value="1"/>
</dbReference>
<gene>
    <name evidence="1" type="ORF">J2S44_000769</name>
</gene>
<dbReference type="InterPro" id="IPR021111">
    <property type="entry name" value="Hexamer_Tyr-coord_heme_pr_HTHP"/>
</dbReference>
<dbReference type="AlphaFoldDB" id="A0AAE4CTA2"/>
<reference evidence="1 2" key="1">
    <citation type="submission" date="2023-07" db="EMBL/GenBank/DDBJ databases">
        <title>Sequencing the genomes of 1000 actinobacteria strains.</title>
        <authorList>
            <person name="Klenk H.-P."/>
        </authorList>
    </citation>
    <scope>NUCLEOTIDE SEQUENCE [LARGE SCALE GENOMIC DNA]</scope>
    <source>
        <strain evidence="1 2">DSM 44711</strain>
    </source>
</reference>
<dbReference type="InterPro" id="IPR038125">
    <property type="entry name" value="HTHP_sf"/>
</dbReference>
<comment type="caution">
    <text evidence="1">The sequence shown here is derived from an EMBL/GenBank/DDBJ whole genome shotgun (WGS) entry which is preliminary data.</text>
</comment>
<organism evidence="1 2">
    <name type="scientific">Catenuloplanes niger</name>
    <dbReference type="NCBI Taxonomy" id="587534"/>
    <lineage>
        <taxon>Bacteria</taxon>
        <taxon>Bacillati</taxon>
        <taxon>Actinomycetota</taxon>
        <taxon>Actinomycetes</taxon>
        <taxon>Micromonosporales</taxon>
        <taxon>Micromonosporaceae</taxon>
        <taxon>Catenuloplanes</taxon>
    </lineage>
</organism>
<name>A0AAE4CTA2_9ACTN</name>
<accession>A0AAE4CTA2</accession>
<evidence type="ECO:0000313" key="2">
    <source>
        <dbReference type="Proteomes" id="UP001183629"/>
    </source>
</evidence>
<dbReference type="RefSeq" id="WP_310409054.1">
    <property type="nucleotide sequence ID" value="NZ_JAVDYC010000001.1"/>
</dbReference>